<dbReference type="InterPro" id="IPR002173">
    <property type="entry name" value="Carboh/pur_kinase_PfkB_CS"/>
</dbReference>
<keyword evidence="5" id="KW-0067">ATP-binding</keyword>
<gene>
    <name evidence="7" type="ORF">E5334_00630</name>
</gene>
<dbReference type="PROSITE" id="PS00584">
    <property type="entry name" value="PFKB_KINASES_2"/>
    <property type="match status" value="1"/>
</dbReference>
<evidence type="ECO:0000256" key="3">
    <source>
        <dbReference type="ARBA" id="ARBA00022741"/>
    </source>
</evidence>
<accession>A0A4S2F6V4</accession>
<dbReference type="GO" id="GO:0016301">
    <property type="term" value="F:kinase activity"/>
    <property type="evidence" value="ECO:0007669"/>
    <property type="project" value="UniProtKB-KW"/>
</dbReference>
<sequence length="321" mass="33556">MPKNVLLVGEPMGLFIADNPGPLEDVGSYTFAIAGAEFNVAVGLTRLGHEAAFLTKLGPDPFGARILKLMAEIGIDTSQVIKTTERNTGFMLKSQVTSGDPEIYYFRAGSAASTLSPEDLVNVDLSQCALVHLTGILPALSDSCRAATLDLMGQAKDAGVAISFDCNLRPQLWPDTHTMVDTTNALAALSDIFLPGINECEVLLGTTDEQAAAAHYLEAGSKLVIVKLGAKGAYWASATGESGYVPGFYVDTIVDTVGAGDGFAAGVISALLEHASIPEAVRRGCAIGAIQLTSRGDNEGLPCREALEAFMNDPAHAPQEA</sequence>
<evidence type="ECO:0000313" key="8">
    <source>
        <dbReference type="Proteomes" id="UP000310263"/>
    </source>
</evidence>
<dbReference type="Pfam" id="PF00294">
    <property type="entry name" value="PfkB"/>
    <property type="match status" value="1"/>
</dbReference>
<dbReference type="Proteomes" id="UP000310263">
    <property type="component" value="Unassembled WGS sequence"/>
</dbReference>
<dbReference type="RefSeq" id="WP_136011687.1">
    <property type="nucleotide sequence ID" value="NZ_SRYE01000001.1"/>
</dbReference>
<dbReference type="OrthoDB" id="9808601at2"/>
<comment type="caution">
    <text evidence="7">The sequence shown here is derived from an EMBL/GenBank/DDBJ whole genome shotgun (WGS) entry which is preliminary data.</text>
</comment>
<dbReference type="GO" id="GO:0005524">
    <property type="term" value="F:ATP binding"/>
    <property type="evidence" value="ECO:0007669"/>
    <property type="project" value="UniProtKB-KW"/>
</dbReference>
<comment type="similarity">
    <text evidence="1">Belongs to the carbohydrate kinase PfkB family.</text>
</comment>
<protein>
    <submittedName>
        <fullName evidence="7">Sugar kinase</fullName>
    </submittedName>
</protein>
<dbReference type="CDD" id="cd01166">
    <property type="entry name" value="KdgK"/>
    <property type="match status" value="1"/>
</dbReference>
<feature type="domain" description="Carbohydrate kinase PfkB" evidence="6">
    <location>
        <begin position="4"/>
        <end position="302"/>
    </location>
</feature>
<dbReference type="InterPro" id="IPR011611">
    <property type="entry name" value="PfkB_dom"/>
</dbReference>
<keyword evidence="2" id="KW-0808">Transferase</keyword>
<dbReference type="InterPro" id="IPR050306">
    <property type="entry name" value="PfkB_Carbo_kinase"/>
</dbReference>
<dbReference type="PANTHER" id="PTHR43085">
    <property type="entry name" value="HEXOKINASE FAMILY MEMBER"/>
    <property type="match status" value="1"/>
</dbReference>
<evidence type="ECO:0000256" key="2">
    <source>
        <dbReference type="ARBA" id="ARBA00022679"/>
    </source>
</evidence>
<proteinExistence type="inferred from homology"/>
<dbReference type="SUPFAM" id="SSF53613">
    <property type="entry name" value="Ribokinase-like"/>
    <property type="match status" value="1"/>
</dbReference>
<organism evidence="7 8">
    <name type="scientific">Muricaecibacterium torontonense</name>
    <dbReference type="NCBI Taxonomy" id="3032871"/>
    <lineage>
        <taxon>Bacteria</taxon>
        <taxon>Bacillati</taxon>
        <taxon>Actinomycetota</taxon>
        <taxon>Coriobacteriia</taxon>
        <taxon>Coriobacteriales</taxon>
        <taxon>Atopobiaceae</taxon>
        <taxon>Muricaecibacterium</taxon>
    </lineage>
</organism>
<evidence type="ECO:0000256" key="5">
    <source>
        <dbReference type="ARBA" id="ARBA00022840"/>
    </source>
</evidence>
<evidence type="ECO:0000259" key="6">
    <source>
        <dbReference type="Pfam" id="PF00294"/>
    </source>
</evidence>
<dbReference type="InterPro" id="IPR029056">
    <property type="entry name" value="Ribokinase-like"/>
</dbReference>
<dbReference type="AlphaFoldDB" id="A0A4S2F6V4"/>
<keyword evidence="4 7" id="KW-0418">Kinase</keyword>
<evidence type="ECO:0000256" key="1">
    <source>
        <dbReference type="ARBA" id="ARBA00010688"/>
    </source>
</evidence>
<evidence type="ECO:0000256" key="4">
    <source>
        <dbReference type="ARBA" id="ARBA00022777"/>
    </source>
</evidence>
<evidence type="ECO:0000313" key="7">
    <source>
        <dbReference type="EMBL" id="TGY63061.1"/>
    </source>
</evidence>
<reference evidence="7 8" key="1">
    <citation type="submission" date="2019-04" db="EMBL/GenBank/DDBJ databases">
        <title>Microbes associate with the intestines of laboratory mice.</title>
        <authorList>
            <person name="Navarre W."/>
            <person name="Wong E."/>
            <person name="Huang K."/>
            <person name="Tropini C."/>
            <person name="Ng K."/>
            <person name="Yu B."/>
        </authorList>
    </citation>
    <scope>NUCLEOTIDE SEQUENCE [LARGE SCALE GENOMIC DNA]</scope>
    <source>
        <strain evidence="7 8">NM07_P-09</strain>
    </source>
</reference>
<keyword evidence="8" id="KW-1185">Reference proteome</keyword>
<dbReference type="EMBL" id="SRYE01000001">
    <property type="protein sequence ID" value="TGY63061.1"/>
    <property type="molecule type" value="Genomic_DNA"/>
</dbReference>
<dbReference type="Gene3D" id="3.40.1190.20">
    <property type="match status" value="1"/>
</dbReference>
<keyword evidence="3" id="KW-0547">Nucleotide-binding</keyword>
<dbReference type="PANTHER" id="PTHR43085:SF1">
    <property type="entry name" value="PSEUDOURIDINE KINASE-RELATED"/>
    <property type="match status" value="1"/>
</dbReference>
<name>A0A4S2F6V4_9ACTN</name>